<evidence type="ECO:0000313" key="1">
    <source>
        <dbReference type="EMBL" id="GFS33430.1"/>
    </source>
</evidence>
<keyword evidence="2" id="KW-1185">Reference proteome</keyword>
<dbReference type="PANTHER" id="PTHR21087">
    <property type="entry name" value="SHIKIMATE KINASE"/>
    <property type="match status" value="1"/>
</dbReference>
<dbReference type="PANTHER" id="PTHR21087:SF23">
    <property type="entry name" value="INACTIVE SHIKIMATE KINASE LIKE 2, CHLOROPLASTIC-RELATED"/>
    <property type="match status" value="1"/>
</dbReference>
<dbReference type="AlphaFoldDB" id="A0A7J0DG55"/>
<dbReference type="GO" id="GO:0016301">
    <property type="term" value="F:kinase activity"/>
    <property type="evidence" value="ECO:0007669"/>
    <property type="project" value="UniProtKB-KW"/>
</dbReference>
<sequence length="112" mass="12334">MLNWFCSHVRAVIATLGGQHGAARRADRWRHLYAGFTVWLSQSEATDEDSAKEEARRNVQDGSQAYSNADMVVKLGGWDPNYAKSVAQASLTALKQLILSDKKLPGAQPALY</sequence>
<name>A0A7J0DG55_9ERIC</name>
<keyword evidence="1" id="KW-0808">Transferase</keyword>
<dbReference type="OrthoDB" id="515366at2759"/>
<protein>
    <submittedName>
        <fullName evidence="1">Shikimate kinase like 2</fullName>
    </submittedName>
</protein>
<reference evidence="2" key="1">
    <citation type="submission" date="2019-07" db="EMBL/GenBank/DDBJ databases">
        <title>De Novo Assembly of kiwifruit Actinidia rufa.</title>
        <authorList>
            <person name="Sugita-Konishi S."/>
            <person name="Sato K."/>
            <person name="Mori E."/>
            <person name="Abe Y."/>
            <person name="Kisaki G."/>
            <person name="Hamano K."/>
            <person name="Suezawa K."/>
            <person name="Otani M."/>
            <person name="Fukuda T."/>
            <person name="Manabe T."/>
            <person name="Gomi K."/>
            <person name="Tabuchi M."/>
            <person name="Akimitsu K."/>
            <person name="Kataoka I."/>
        </authorList>
    </citation>
    <scope>NUCLEOTIDE SEQUENCE [LARGE SCALE GENOMIC DNA]</scope>
    <source>
        <strain evidence="2">cv. Fuchu</strain>
    </source>
</reference>
<dbReference type="Proteomes" id="UP000585474">
    <property type="component" value="Unassembled WGS sequence"/>
</dbReference>
<comment type="caution">
    <text evidence="1">The sequence shown here is derived from an EMBL/GenBank/DDBJ whole genome shotgun (WGS) entry which is preliminary data.</text>
</comment>
<dbReference type="EMBL" id="BJWL01000188">
    <property type="protein sequence ID" value="GFS33430.1"/>
    <property type="molecule type" value="Genomic_DNA"/>
</dbReference>
<accession>A0A7J0DG55</accession>
<evidence type="ECO:0000313" key="2">
    <source>
        <dbReference type="Proteomes" id="UP000585474"/>
    </source>
</evidence>
<proteinExistence type="predicted"/>
<dbReference type="GO" id="GO:0005829">
    <property type="term" value="C:cytosol"/>
    <property type="evidence" value="ECO:0007669"/>
    <property type="project" value="TreeGrafter"/>
</dbReference>
<keyword evidence="1" id="KW-0418">Kinase</keyword>
<organism evidence="1 2">
    <name type="scientific">Actinidia rufa</name>
    <dbReference type="NCBI Taxonomy" id="165716"/>
    <lineage>
        <taxon>Eukaryota</taxon>
        <taxon>Viridiplantae</taxon>
        <taxon>Streptophyta</taxon>
        <taxon>Embryophyta</taxon>
        <taxon>Tracheophyta</taxon>
        <taxon>Spermatophyta</taxon>
        <taxon>Magnoliopsida</taxon>
        <taxon>eudicotyledons</taxon>
        <taxon>Gunneridae</taxon>
        <taxon>Pentapetalae</taxon>
        <taxon>asterids</taxon>
        <taxon>Ericales</taxon>
        <taxon>Actinidiaceae</taxon>
        <taxon>Actinidia</taxon>
    </lineage>
</organism>
<gene>
    <name evidence="1" type="ORF">Acr_00g0028430</name>
</gene>